<dbReference type="WBParaSite" id="maker-uti_cns_0002949-snap-gene-0.5-mRNA-1">
    <property type="protein sequence ID" value="maker-uti_cns_0002949-snap-gene-0.5-mRNA-1"/>
    <property type="gene ID" value="maker-uti_cns_0002949-snap-gene-0.5"/>
</dbReference>
<organism evidence="14 15">
    <name type="scientific">Macrostomum lignano</name>
    <dbReference type="NCBI Taxonomy" id="282301"/>
    <lineage>
        <taxon>Eukaryota</taxon>
        <taxon>Metazoa</taxon>
        <taxon>Spiralia</taxon>
        <taxon>Lophotrochozoa</taxon>
        <taxon>Platyhelminthes</taxon>
        <taxon>Rhabditophora</taxon>
        <taxon>Macrostomorpha</taxon>
        <taxon>Macrostomida</taxon>
        <taxon>Macrostomidae</taxon>
        <taxon>Macrostomum</taxon>
    </lineage>
</organism>
<keyword evidence="8" id="KW-0472">Membrane</keyword>
<keyword evidence="7 12" id="KW-0406">Ion transport</keyword>
<dbReference type="Gene3D" id="2.60.470.10">
    <property type="entry name" value="Acid-sensing ion channels like domains"/>
    <property type="match status" value="1"/>
</dbReference>
<reference evidence="15" key="1">
    <citation type="submission" date="2016-11" db="UniProtKB">
        <authorList>
            <consortium name="WormBaseParasite"/>
        </authorList>
    </citation>
    <scope>IDENTIFICATION</scope>
</reference>
<dbReference type="InterPro" id="IPR000001">
    <property type="entry name" value="Kringle"/>
</dbReference>
<evidence type="ECO:0000313" key="15">
    <source>
        <dbReference type="WBParaSite" id="maker-uti_cns_0002949-snap-gene-0.5-mRNA-1"/>
    </source>
</evidence>
<dbReference type="GO" id="GO:0016020">
    <property type="term" value="C:membrane"/>
    <property type="evidence" value="ECO:0007669"/>
    <property type="project" value="UniProtKB-SubCell"/>
</dbReference>
<evidence type="ECO:0000256" key="5">
    <source>
        <dbReference type="ARBA" id="ARBA00022989"/>
    </source>
</evidence>
<evidence type="ECO:0000256" key="6">
    <source>
        <dbReference type="ARBA" id="ARBA00023053"/>
    </source>
</evidence>
<evidence type="ECO:0000256" key="12">
    <source>
        <dbReference type="RuleBase" id="RU000679"/>
    </source>
</evidence>
<dbReference type="Pfam" id="PF00858">
    <property type="entry name" value="ASC"/>
    <property type="match status" value="1"/>
</dbReference>
<dbReference type="Gene3D" id="2.40.20.10">
    <property type="entry name" value="Plasminogen Kringle 4"/>
    <property type="match status" value="1"/>
</dbReference>
<keyword evidence="14" id="KW-1185">Reference proteome</keyword>
<accession>A0A1I8GTG8</accession>
<dbReference type="GO" id="GO:0005272">
    <property type="term" value="F:sodium channel activity"/>
    <property type="evidence" value="ECO:0007669"/>
    <property type="project" value="UniProtKB-KW"/>
</dbReference>
<dbReference type="AlphaFoldDB" id="A0A1I8GTG8"/>
<evidence type="ECO:0000313" key="14">
    <source>
        <dbReference type="Proteomes" id="UP000095280"/>
    </source>
</evidence>
<evidence type="ECO:0000256" key="7">
    <source>
        <dbReference type="ARBA" id="ARBA00023065"/>
    </source>
</evidence>
<protein>
    <submittedName>
        <fullName evidence="15">Kringle domain-containing protein</fullName>
    </submittedName>
</protein>
<keyword evidence="2 12" id="KW-0813">Transport</keyword>
<proteinExistence type="inferred from homology"/>
<keyword evidence="9 12" id="KW-0739">Sodium transport</keyword>
<comment type="subcellular location">
    <subcellularLocation>
        <location evidence="1">Membrane</location>
        <topology evidence="1">Multi-pass membrane protein</topology>
    </subcellularLocation>
</comment>
<dbReference type="PROSITE" id="PS50070">
    <property type="entry name" value="KRINGLE_2"/>
    <property type="match status" value="1"/>
</dbReference>
<keyword evidence="4 12" id="KW-0812">Transmembrane</keyword>
<keyword evidence="10 12" id="KW-0407">Ion channel</keyword>
<keyword evidence="11" id="KW-0420">Kringle</keyword>
<dbReference type="InterPro" id="IPR001873">
    <property type="entry name" value="ENaC"/>
</dbReference>
<keyword evidence="3 12" id="KW-0894">Sodium channel</keyword>
<feature type="domain" description="Kringle" evidence="13">
    <location>
        <begin position="1"/>
        <end position="108"/>
    </location>
</feature>
<evidence type="ECO:0000256" key="3">
    <source>
        <dbReference type="ARBA" id="ARBA00022461"/>
    </source>
</evidence>
<dbReference type="InterPro" id="IPR038178">
    <property type="entry name" value="Kringle_sf"/>
</dbReference>
<evidence type="ECO:0000256" key="10">
    <source>
        <dbReference type="ARBA" id="ARBA00023303"/>
    </source>
</evidence>
<dbReference type="Proteomes" id="UP000095280">
    <property type="component" value="Unplaced"/>
</dbReference>
<evidence type="ECO:0000256" key="4">
    <source>
        <dbReference type="ARBA" id="ARBA00022692"/>
    </source>
</evidence>
<comment type="caution">
    <text evidence="11">Lacks conserved residue(s) required for the propagation of feature annotation.</text>
</comment>
<evidence type="ECO:0000256" key="8">
    <source>
        <dbReference type="ARBA" id="ARBA00023136"/>
    </source>
</evidence>
<keyword evidence="6" id="KW-0915">Sodium</keyword>
<keyword evidence="5" id="KW-1133">Transmembrane helix</keyword>
<sequence length="308" mass="34254">MGSVRTSRSGRTCQPWQALVNGSLSTQFRNLDPVMEFRVFLPDPESVANVGSDCRSAAVMYRDPRKGLGWRPITELIIDGQVTQEPWCLVEKPGYKNLTMESCSVPDCSSSLKCISGLLHQKYGPHVLSKLVGPSLDVTLLDCSFGDKKCTPADFTALHHPYYGACYKFNSAPFLRDLTPMQHGLRPLSLKLFADDHDYLGNRRPDTFTAVRAVMGGPYNLGEASDPAGFNLILMPPGAYPGTSHAIPIYTGARSTVRMSYFEDTDNTTRGFCNPLKSSTNYSIYSWSPTVLRPRYEQSFSMLDPYFL</sequence>
<evidence type="ECO:0000256" key="1">
    <source>
        <dbReference type="ARBA" id="ARBA00004141"/>
    </source>
</evidence>
<evidence type="ECO:0000256" key="9">
    <source>
        <dbReference type="ARBA" id="ARBA00023201"/>
    </source>
</evidence>
<name>A0A1I8GTG8_9PLAT</name>
<evidence type="ECO:0000259" key="13">
    <source>
        <dbReference type="PROSITE" id="PS50070"/>
    </source>
</evidence>
<evidence type="ECO:0000256" key="11">
    <source>
        <dbReference type="PROSITE-ProRule" id="PRU00121"/>
    </source>
</evidence>
<comment type="similarity">
    <text evidence="12">Belongs to the amiloride-sensitive sodium channel (TC 1.A.6) family.</text>
</comment>
<evidence type="ECO:0000256" key="2">
    <source>
        <dbReference type="ARBA" id="ARBA00022448"/>
    </source>
</evidence>